<keyword evidence="5" id="KW-1185">Reference proteome</keyword>
<dbReference type="GO" id="GO:0003993">
    <property type="term" value="F:acid phosphatase activity"/>
    <property type="evidence" value="ECO:0007669"/>
    <property type="project" value="InterPro"/>
</dbReference>
<evidence type="ECO:0000313" key="5">
    <source>
        <dbReference type="Proteomes" id="UP000051955"/>
    </source>
</evidence>
<dbReference type="Proteomes" id="UP000051955">
    <property type="component" value="Unassembled WGS sequence"/>
</dbReference>
<dbReference type="InterPro" id="IPR001011">
    <property type="entry name" value="Acid_Pase_classA_bac"/>
</dbReference>
<dbReference type="InterPro" id="IPR000326">
    <property type="entry name" value="PAP2/HPO"/>
</dbReference>
<accession>A0A0R1LK34</accession>
<gene>
    <name evidence="4" type="ORF">FD25_GL002641</name>
</gene>
<evidence type="ECO:0000313" key="4">
    <source>
        <dbReference type="EMBL" id="KRK96175.1"/>
    </source>
</evidence>
<dbReference type="GO" id="GO:0030288">
    <property type="term" value="C:outer membrane-bounded periplasmic space"/>
    <property type="evidence" value="ECO:0007669"/>
    <property type="project" value="InterPro"/>
</dbReference>
<feature type="domain" description="Phosphatidic acid phosphatase type 2/haloperoxidase" evidence="3">
    <location>
        <begin position="176"/>
        <end position="292"/>
    </location>
</feature>
<dbReference type="SUPFAM" id="SSF48317">
    <property type="entry name" value="Acid phosphatase/Vanadium-dependent haloperoxidase"/>
    <property type="match status" value="1"/>
</dbReference>
<dbReference type="EMBL" id="AZDV01000005">
    <property type="protein sequence ID" value="KRK96175.1"/>
    <property type="molecule type" value="Genomic_DNA"/>
</dbReference>
<dbReference type="SUPFAM" id="SSF51126">
    <property type="entry name" value="Pectin lyase-like"/>
    <property type="match status" value="1"/>
</dbReference>
<name>A0A0R1LK34_9LACO</name>
<dbReference type="NCBIfam" id="TIGR02601">
    <property type="entry name" value="autotrns_rpt"/>
    <property type="match status" value="1"/>
</dbReference>
<dbReference type="STRING" id="1423715.FD25_GL002641"/>
<sequence length="580" mass="63128">MMMRKKQRFGAALATVLVLLPMMTPVAQAKAINPADQLIAPHEASYGFYVDSYKANTKKNTTPSTNPAYGLLNNFSKYWSPTKGQLDPAFLNENTAIAAKITQNRTSAEVTRSFLTDRRSLSYSIISGLGPFANAFIKNANAQTDYTTVPTEPQPATTPYSKVKWADPTSKLGDMVKLVELTRGSYGSTGVPKNTFKYKRPYKLSKDVLPNPYLVNVMAASPKDGDFDFPSGHTTAGFETGEMLAYAFPERFQELVTRSSEMGYDRILAGRHSPLAVMGGRMFGTAVTASVLNDPANQETMKKAYQEAHSNLLQSSPLVNAQDDYSNYQENQKNYRYRMTYGLPQDGDPNQAMRVPKGAEVLLATRLPYLSANQRRAVLATTGLSSGYHLLDDAEGWGRLDLFSAANGYGQLWDTTKVNMDADKGSFNAHDTWRNNIGGTGQLVKQGSGDLSLNGNNTFKGGIQVTKGQLDLNSTNAAGQGDVTVKGGTLTTNTAAKLQKGYQQSKRGTLALTVTKATAMKIHGQAKLAGTLTVTNAKSLKSHQVLLKFGSVKGKFAHVKGLPQGWHVKYHTHSLELVRG</sequence>
<proteinExistence type="predicted"/>
<dbReference type="InterPro" id="IPR036938">
    <property type="entry name" value="PAP2/HPO_sf"/>
</dbReference>
<dbReference type="PRINTS" id="PR00483">
    <property type="entry name" value="BACPHPHTASE"/>
</dbReference>
<dbReference type="PATRIC" id="fig|1423715.3.peg.2724"/>
<dbReference type="AlphaFoldDB" id="A0A0R1LK34"/>
<protein>
    <submittedName>
        <fullName evidence="4">Membrane-associated phospholipid phosphatase</fullName>
    </submittedName>
</protein>
<comment type="caution">
    <text evidence="4">The sequence shown here is derived from an EMBL/GenBank/DDBJ whole genome shotgun (WGS) entry which is preliminary data.</text>
</comment>
<dbReference type="Gene3D" id="1.20.144.10">
    <property type="entry name" value="Phosphatidic acid phosphatase type 2/haloperoxidase"/>
    <property type="match status" value="1"/>
</dbReference>
<organism evidence="4 5">
    <name type="scientific">Levilactobacillus acidifarinae DSM 19394 = JCM 15949</name>
    <dbReference type="NCBI Taxonomy" id="1423715"/>
    <lineage>
        <taxon>Bacteria</taxon>
        <taxon>Bacillati</taxon>
        <taxon>Bacillota</taxon>
        <taxon>Bacilli</taxon>
        <taxon>Lactobacillales</taxon>
        <taxon>Lactobacillaceae</taxon>
        <taxon>Levilactobacillus</taxon>
    </lineage>
</organism>
<dbReference type="Pfam" id="PF01569">
    <property type="entry name" value="PAP2"/>
    <property type="match status" value="1"/>
</dbReference>
<evidence type="ECO:0000256" key="1">
    <source>
        <dbReference type="ARBA" id="ARBA00022729"/>
    </source>
</evidence>
<dbReference type="RefSeq" id="WP_057801652.1">
    <property type="nucleotide sequence ID" value="NZ_AZDV01000005.1"/>
</dbReference>
<keyword evidence="1 2" id="KW-0732">Signal</keyword>
<reference evidence="4 5" key="1">
    <citation type="journal article" date="2015" name="Genome Announc.">
        <title>Expanding the biotechnology potential of lactobacilli through comparative genomics of 213 strains and associated genera.</title>
        <authorList>
            <person name="Sun Z."/>
            <person name="Harris H.M."/>
            <person name="McCann A."/>
            <person name="Guo C."/>
            <person name="Argimon S."/>
            <person name="Zhang W."/>
            <person name="Yang X."/>
            <person name="Jeffery I.B."/>
            <person name="Cooney J.C."/>
            <person name="Kagawa T.F."/>
            <person name="Liu W."/>
            <person name="Song Y."/>
            <person name="Salvetti E."/>
            <person name="Wrobel A."/>
            <person name="Rasinkangas P."/>
            <person name="Parkhill J."/>
            <person name="Rea M.C."/>
            <person name="O'Sullivan O."/>
            <person name="Ritari J."/>
            <person name="Douillard F.P."/>
            <person name="Paul Ross R."/>
            <person name="Yang R."/>
            <person name="Briner A.E."/>
            <person name="Felis G.E."/>
            <person name="de Vos W.M."/>
            <person name="Barrangou R."/>
            <person name="Klaenhammer T.R."/>
            <person name="Caufield P.W."/>
            <person name="Cui Y."/>
            <person name="Zhang H."/>
            <person name="O'Toole P.W."/>
        </authorList>
    </citation>
    <scope>NUCLEOTIDE SEQUENCE [LARGE SCALE GENOMIC DNA]</scope>
    <source>
        <strain evidence="4 5">DSM 19394</strain>
    </source>
</reference>
<evidence type="ECO:0000259" key="3">
    <source>
        <dbReference type="SMART" id="SM00014"/>
    </source>
</evidence>
<dbReference type="Pfam" id="PF12951">
    <property type="entry name" value="PATR"/>
    <property type="match status" value="1"/>
</dbReference>
<feature type="chain" id="PRO_5006407383" evidence="2">
    <location>
        <begin position="30"/>
        <end position="580"/>
    </location>
</feature>
<dbReference type="InterPro" id="IPR013425">
    <property type="entry name" value="Autotrns_rpt"/>
</dbReference>
<evidence type="ECO:0000256" key="2">
    <source>
        <dbReference type="SAM" id="SignalP"/>
    </source>
</evidence>
<dbReference type="OrthoDB" id="9780507at2"/>
<feature type="signal peptide" evidence="2">
    <location>
        <begin position="1"/>
        <end position="29"/>
    </location>
</feature>
<dbReference type="InterPro" id="IPR011050">
    <property type="entry name" value="Pectin_lyase_fold/virulence"/>
</dbReference>
<dbReference type="SMART" id="SM00014">
    <property type="entry name" value="acidPPc"/>
    <property type="match status" value="1"/>
</dbReference>